<feature type="transmembrane region" description="Helical" evidence="2">
    <location>
        <begin position="154"/>
        <end position="174"/>
    </location>
</feature>
<dbReference type="Proteomes" id="UP001224775">
    <property type="component" value="Unassembled WGS sequence"/>
</dbReference>
<gene>
    <name evidence="4" type="ORF">QTG54_011825</name>
</gene>
<keyword evidence="2" id="KW-0472">Membrane</keyword>
<sequence>MVRLLHFKKPFSGSAMKSSTNLSLSTQRTRVRMNLGTIISVSLIKKNKGRHLGSIVQNMRREGMQPSDSFANALFKKCSDVTDGVEETQGVKVSQSSIRRSERPWRHPFNSATVYGRSGWSSMSTIAQRVSRRIVNSIRKWEGARMKGPARMSAPDCAIIFIMVTLAMLTLLRMNDAFEDAHPDNIYKWHLNGGWYASTMCIVFALSSAPVGQPRQIIGAHIINALVGLAFQQIPSTPAMDNFSDFAKLPPGQRGMPLFWKESFAVGVGVSLQAWLGVMHPPATGLAFSFANTDRYQLSNLAVVMIADVMLIVLATVLLNLRKNKQYPIFWFGMNWNYPSGKMHQLTSKTRNTTAELTERITRRNIRMRQPQDHTPTSTAANSGGVENV</sequence>
<keyword evidence="2" id="KW-1133">Transmembrane helix</keyword>
<dbReference type="EMBL" id="JATAAI010000025">
    <property type="protein sequence ID" value="KAK1737539.1"/>
    <property type="molecule type" value="Genomic_DNA"/>
</dbReference>
<dbReference type="AlphaFoldDB" id="A0AAD8Y1M0"/>
<evidence type="ECO:0000259" key="3">
    <source>
        <dbReference type="Pfam" id="PF04982"/>
    </source>
</evidence>
<dbReference type="Pfam" id="PF04982">
    <property type="entry name" value="TM_HPP"/>
    <property type="match status" value="1"/>
</dbReference>
<dbReference type="PANTHER" id="PTHR33741">
    <property type="entry name" value="TRANSMEMBRANE PROTEIN DDB_G0269096-RELATED"/>
    <property type="match status" value="1"/>
</dbReference>
<evidence type="ECO:0000313" key="4">
    <source>
        <dbReference type="EMBL" id="KAK1737539.1"/>
    </source>
</evidence>
<reference evidence="4" key="1">
    <citation type="submission" date="2023-06" db="EMBL/GenBank/DDBJ databases">
        <title>Survivors Of The Sea: Transcriptome response of Skeletonema marinoi to long-term dormancy.</title>
        <authorList>
            <person name="Pinder M.I.M."/>
            <person name="Kourtchenko O."/>
            <person name="Robertson E.K."/>
            <person name="Larsson T."/>
            <person name="Maumus F."/>
            <person name="Osuna-Cruz C.M."/>
            <person name="Vancaester E."/>
            <person name="Stenow R."/>
            <person name="Vandepoele K."/>
            <person name="Ploug H."/>
            <person name="Bruchert V."/>
            <person name="Godhe A."/>
            <person name="Topel M."/>
        </authorList>
    </citation>
    <scope>NUCLEOTIDE SEQUENCE</scope>
    <source>
        <strain evidence="4">R05AC</strain>
    </source>
</reference>
<protein>
    <submittedName>
        <fullName evidence="4">HPP family transmembrane protein</fullName>
    </submittedName>
</protein>
<comment type="caution">
    <text evidence="4">The sequence shown here is derived from an EMBL/GenBank/DDBJ whole genome shotgun (WGS) entry which is preliminary data.</text>
</comment>
<feature type="domain" description="HPP transmembrane region" evidence="3">
    <location>
        <begin position="153"/>
        <end position="328"/>
    </location>
</feature>
<feature type="transmembrane region" description="Helical" evidence="2">
    <location>
        <begin position="194"/>
        <end position="212"/>
    </location>
</feature>
<name>A0AAD8Y1M0_9STRA</name>
<dbReference type="InterPro" id="IPR058581">
    <property type="entry name" value="TM_HPP"/>
</dbReference>
<feature type="compositionally biased region" description="Polar residues" evidence="1">
    <location>
        <begin position="373"/>
        <end position="382"/>
    </location>
</feature>
<feature type="transmembrane region" description="Helical" evidence="2">
    <location>
        <begin position="298"/>
        <end position="321"/>
    </location>
</feature>
<keyword evidence="2 4" id="KW-0812">Transmembrane</keyword>
<evidence type="ECO:0000256" key="2">
    <source>
        <dbReference type="SAM" id="Phobius"/>
    </source>
</evidence>
<organism evidence="4 5">
    <name type="scientific">Skeletonema marinoi</name>
    <dbReference type="NCBI Taxonomy" id="267567"/>
    <lineage>
        <taxon>Eukaryota</taxon>
        <taxon>Sar</taxon>
        <taxon>Stramenopiles</taxon>
        <taxon>Ochrophyta</taxon>
        <taxon>Bacillariophyta</taxon>
        <taxon>Coscinodiscophyceae</taxon>
        <taxon>Thalassiosirophycidae</taxon>
        <taxon>Thalassiosirales</taxon>
        <taxon>Skeletonemataceae</taxon>
        <taxon>Skeletonema</taxon>
        <taxon>Skeletonema marinoi-dohrnii complex</taxon>
    </lineage>
</organism>
<feature type="transmembrane region" description="Helical" evidence="2">
    <location>
        <begin position="258"/>
        <end position="278"/>
    </location>
</feature>
<dbReference type="InterPro" id="IPR007065">
    <property type="entry name" value="HPP"/>
</dbReference>
<dbReference type="PANTHER" id="PTHR33741:SF5">
    <property type="entry name" value="TRANSMEMBRANE PROTEIN DDB_G0269096-RELATED"/>
    <property type="match status" value="1"/>
</dbReference>
<keyword evidence="5" id="KW-1185">Reference proteome</keyword>
<evidence type="ECO:0000313" key="5">
    <source>
        <dbReference type="Proteomes" id="UP001224775"/>
    </source>
</evidence>
<evidence type="ECO:0000256" key="1">
    <source>
        <dbReference type="SAM" id="MobiDB-lite"/>
    </source>
</evidence>
<feature type="region of interest" description="Disordered" evidence="1">
    <location>
        <begin position="367"/>
        <end position="389"/>
    </location>
</feature>
<accession>A0AAD8Y1M0</accession>
<proteinExistence type="predicted"/>